<sequence length="251" mass="27470">MKKPLEIKQIEDRWEARDSTGLVGTAHVWDRPDGKRFAWFDPVDAELIAALCARISAHRPVHTLADVHETGLQRRLAAAGFVGERYEHDWTLPVATAAGWDEAALAGFVVGPPERFGMDVVRRFDDAVRADIPGLRGWRSSAEFWADEHAAVYDPAVYPVAWDPVAGRFAGMVRVWMVESGPRLGLVCAARPYRGRGVAAALLGVAFRVLRERGHTKVVTECDSANMGSKALLEKAGGTIIGGTVELVRHP</sequence>
<dbReference type="AlphaFoldDB" id="A0A9W6G9M1"/>
<dbReference type="InterPro" id="IPR016181">
    <property type="entry name" value="Acyl_CoA_acyltransferase"/>
</dbReference>
<gene>
    <name evidence="2" type="ORF">GALLR39Z86_36850</name>
</gene>
<comment type="caution">
    <text evidence="2">The sequence shown here is derived from an EMBL/GenBank/DDBJ whole genome shotgun (WGS) entry which is preliminary data.</text>
</comment>
<dbReference type="EMBL" id="BSDT01000001">
    <property type="protein sequence ID" value="GLI43835.1"/>
    <property type="molecule type" value="Genomic_DNA"/>
</dbReference>
<dbReference type="Proteomes" id="UP001144313">
    <property type="component" value="Unassembled WGS sequence"/>
</dbReference>
<reference evidence="2" key="1">
    <citation type="submission" date="2022-12" db="EMBL/GenBank/DDBJ databases">
        <title>Reference genome sequencing for broad-spectrum identification of bacterial and archaeal isolates by mass spectrometry.</title>
        <authorList>
            <person name="Sekiguchi Y."/>
            <person name="Tourlousse D.M."/>
        </authorList>
    </citation>
    <scope>NUCLEOTIDE SEQUENCE</scope>
    <source>
        <strain evidence="2">LLR39Z86</strain>
    </source>
</reference>
<accession>A0A9W6G9M1</accession>
<feature type="domain" description="N-acetyltransferase" evidence="1">
    <location>
        <begin position="122"/>
        <end position="251"/>
    </location>
</feature>
<dbReference type="PROSITE" id="PS51186">
    <property type="entry name" value="GNAT"/>
    <property type="match status" value="1"/>
</dbReference>
<evidence type="ECO:0000313" key="3">
    <source>
        <dbReference type="Proteomes" id="UP001144313"/>
    </source>
</evidence>
<name>A0A9W6G9M1_9ACTN</name>
<protein>
    <recommendedName>
        <fullName evidence="1">N-acetyltransferase domain-containing protein</fullName>
    </recommendedName>
</protein>
<dbReference type="Pfam" id="PF00583">
    <property type="entry name" value="Acetyltransf_1"/>
    <property type="match status" value="1"/>
</dbReference>
<dbReference type="GO" id="GO:0016747">
    <property type="term" value="F:acyltransferase activity, transferring groups other than amino-acyl groups"/>
    <property type="evidence" value="ECO:0007669"/>
    <property type="project" value="InterPro"/>
</dbReference>
<dbReference type="InterPro" id="IPR000182">
    <property type="entry name" value="GNAT_dom"/>
</dbReference>
<organism evidence="2 3">
    <name type="scientific">Glycomyces algeriensis</name>
    <dbReference type="NCBI Taxonomy" id="256037"/>
    <lineage>
        <taxon>Bacteria</taxon>
        <taxon>Bacillati</taxon>
        <taxon>Actinomycetota</taxon>
        <taxon>Actinomycetes</taxon>
        <taxon>Glycomycetales</taxon>
        <taxon>Glycomycetaceae</taxon>
        <taxon>Glycomyces</taxon>
    </lineage>
</organism>
<evidence type="ECO:0000259" key="1">
    <source>
        <dbReference type="PROSITE" id="PS51186"/>
    </source>
</evidence>
<dbReference type="SUPFAM" id="SSF55729">
    <property type="entry name" value="Acyl-CoA N-acyltransferases (Nat)"/>
    <property type="match status" value="1"/>
</dbReference>
<keyword evidence="3" id="KW-1185">Reference proteome</keyword>
<proteinExistence type="predicted"/>
<evidence type="ECO:0000313" key="2">
    <source>
        <dbReference type="EMBL" id="GLI43835.1"/>
    </source>
</evidence>
<dbReference type="CDD" id="cd04301">
    <property type="entry name" value="NAT_SF"/>
    <property type="match status" value="1"/>
</dbReference>
<dbReference type="Gene3D" id="3.40.630.30">
    <property type="match status" value="1"/>
</dbReference>